<name>A0A221W021_9PSEU</name>
<dbReference type="CDD" id="cd04496">
    <property type="entry name" value="SSB_OBF"/>
    <property type="match status" value="1"/>
</dbReference>
<dbReference type="EMBL" id="CP022521">
    <property type="protein sequence ID" value="ASO19117.1"/>
    <property type="molecule type" value="Genomic_DNA"/>
</dbReference>
<dbReference type="InterPro" id="IPR000424">
    <property type="entry name" value="Primosome_PriB/ssb"/>
</dbReference>
<dbReference type="OrthoDB" id="9809878at2"/>
<organism evidence="1 2">
    <name type="scientific">Actinoalloteichus hoggarensis</name>
    <dbReference type="NCBI Taxonomy" id="1470176"/>
    <lineage>
        <taxon>Bacteria</taxon>
        <taxon>Bacillati</taxon>
        <taxon>Actinomycetota</taxon>
        <taxon>Actinomycetes</taxon>
        <taxon>Pseudonocardiales</taxon>
        <taxon>Pseudonocardiaceae</taxon>
        <taxon>Actinoalloteichus</taxon>
    </lineage>
</organism>
<dbReference type="Pfam" id="PF00436">
    <property type="entry name" value="SSB"/>
    <property type="match status" value="1"/>
</dbReference>
<evidence type="ECO:0000313" key="2">
    <source>
        <dbReference type="Proteomes" id="UP000204221"/>
    </source>
</evidence>
<dbReference type="Gene3D" id="2.40.50.140">
    <property type="entry name" value="Nucleic acid-binding proteins"/>
    <property type="match status" value="1"/>
</dbReference>
<dbReference type="InterPro" id="IPR012340">
    <property type="entry name" value="NA-bd_OB-fold"/>
</dbReference>
<dbReference type="NCBIfam" id="TIGR00621">
    <property type="entry name" value="ssb"/>
    <property type="match status" value="1"/>
</dbReference>
<sequence length="142" mass="15756">MHETMITIMGTLTSGVRFRRNTEGVAAASFRLSSTERRYDRDRGQWVNGDRLFVTVRCRRALAEHTIAVLEKGDPVIVHGRLQTREYDVEGQRRHCTELVASAIGPDLTRCRAAPERPGTARASPSAYDEATAAERALSVAT</sequence>
<dbReference type="InterPro" id="IPR011344">
    <property type="entry name" value="ssDNA-bd"/>
</dbReference>
<dbReference type="GO" id="GO:0003697">
    <property type="term" value="F:single-stranded DNA binding"/>
    <property type="evidence" value="ECO:0007669"/>
    <property type="project" value="InterPro"/>
</dbReference>
<dbReference type="Proteomes" id="UP000204221">
    <property type="component" value="Chromosome"/>
</dbReference>
<dbReference type="KEGG" id="ahg:AHOG_07350"/>
<dbReference type="PIRSF" id="PIRSF002070">
    <property type="entry name" value="SSB"/>
    <property type="match status" value="1"/>
</dbReference>
<dbReference type="AlphaFoldDB" id="A0A221W021"/>
<dbReference type="PROSITE" id="PS50935">
    <property type="entry name" value="SSB"/>
    <property type="match status" value="1"/>
</dbReference>
<reference evidence="1 2" key="1">
    <citation type="submission" date="2017-07" db="EMBL/GenBank/DDBJ databases">
        <title>Complete genome sequence of Actinoalloteichus hoggarensis DSM 45943, type strain of Actinoalloteichus hoggarensis.</title>
        <authorList>
            <person name="Ruckert C."/>
            <person name="Nouioui I."/>
            <person name="Willmese J."/>
            <person name="van Wezel G."/>
            <person name="Klenk H.-P."/>
            <person name="Kalinowski J."/>
            <person name="Zotchev S.B."/>
        </authorList>
    </citation>
    <scope>NUCLEOTIDE SEQUENCE [LARGE SCALE GENOMIC DNA]</scope>
    <source>
        <strain evidence="1 2">DSM 45943</strain>
    </source>
</reference>
<keyword evidence="1" id="KW-0238">DNA-binding</keyword>
<evidence type="ECO:0000313" key="1">
    <source>
        <dbReference type="EMBL" id="ASO19117.1"/>
    </source>
</evidence>
<gene>
    <name evidence="1" type="primary">ssb1</name>
    <name evidence="1" type="ORF">AHOG_07350</name>
</gene>
<protein>
    <submittedName>
        <fullName evidence="1">Single-stranded DNA-binding protein</fullName>
    </submittedName>
</protein>
<keyword evidence="2" id="KW-1185">Reference proteome</keyword>
<dbReference type="SUPFAM" id="SSF50249">
    <property type="entry name" value="Nucleic acid-binding proteins"/>
    <property type="match status" value="1"/>
</dbReference>
<accession>A0A221W021</accession>
<proteinExistence type="predicted"/>
<dbReference type="RefSeq" id="WP_093940681.1">
    <property type="nucleotide sequence ID" value="NZ_CP022521.1"/>
</dbReference>
<dbReference type="GO" id="GO:0006260">
    <property type="term" value="P:DNA replication"/>
    <property type="evidence" value="ECO:0007669"/>
    <property type="project" value="InterPro"/>
</dbReference>